<reference evidence="3" key="1">
    <citation type="submission" date="2016-04" db="EMBL/GenBank/DDBJ databases">
        <authorList>
            <person name="Chen L."/>
            <person name="Zhuang W."/>
            <person name="Wang G."/>
        </authorList>
    </citation>
    <scope>NUCLEOTIDE SEQUENCE [LARGE SCALE GENOMIC DNA]</scope>
    <source>
        <strain evidence="3">17621</strain>
    </source>
</reference>
<dbReference type="SUPFAM" id="SSF47789">
    <property type="entry name" value="C-terminal domain of RNA polymerase alpha subunit"/>
    <property type="match status" value="1"/>
</dbReference>
<keyword evidence="3" id="KW-1185">Reference proteome</keyword>
<accession>A0A1V9EPI0</accession>
<evidence type="ECO:0000259" key="1">
    <source>
        <dbReference type="Pfam" id="PF03118"/>
    </source>
</evidence>
<gene>
    <name evidence="2" type="ORF">A4H97_29835</name>
</gene>
<dbReference type="InterPro" id="IPR011260">
    <property type="entry name" value="RNAP_asu_C"/>
</dbReference>
<name>A0A1V9EPI0_9BACT</name>
<feature type="domain" description="RNA polymerase alpha subunit C-terminal" evidence="1">
    <location>
        <begin position="53"/>
        <end position="91"/>
    </location>
</feature>
<dbReference type="Pfam" id="PF03118">
    <property type="entry name" value="RNA_pol_A_CTD"/>
    <property type="match status" value="1"/>
</dbReference>
<dbReference type="STRING" id="354355.SAMN05660816_02367"/>
<sequence>MTTRYLNIKFSTKKNSKLQVLKVKESLRDFDLESCKIIAQWLSNHIKLLQADEKAFKITLEDMGLSNRAYNVIKKNGIDTIHQLHKLSLNEDNIKVLVGAGPLVSAEILRTMRALQNKYILKEVR</sequence>
<evidence type="ECO:0000313" key="2">
    <source>
        <dbReference type="EMBL" id="OQP48040.1"/>
    </source>
</evidence>
<evidence type="ECO:0000313" key="3">
    <source>
        <dbReference type="Proteomes" id="UP000192610"/>
    </source>
</evidence>
<dbReference type="Proteomes" id="UP000192610">
    <property type="component" value="Unassembled WGS sequence"/>
</dbReference>
<proteinExistence type="predicted"/>
<dbReference type="EMBL" id="LVXG01000018">
    <property type="protein sequence ID" value="OQP48040.1"/>
    <property type="molecule type" value="Genomic_DNA"/>
</dbReference>
<dbReference type="AlphaFoldDB" id="A0A1V9EPI0"/>
<comment type="caution">
    <text evidence="2">The sequence shown here is derived from an EMBL/GenBank/DDBJ whole genome shotgun (WGS) entry which is preliminary data.</text>
</comment>
<dbReference type="RefSeq" id="WP_081200574.1">
    <property type="nucleotide sequence ID" value="NZ_FOCZ01000004.1"/>
</dbReference>
<dbReference type="GO" id="GO:0003899">
    <property type="term" value="F:DNA-directed RNA polymerase activity"/>
    <property type="evidence" value="ECO:0007669"/>
    <property type="project" value="InterPro"/>
</dbReference>
<dbReference type="GO" id="GO:0003677">
    <property type="term" value="F:DNA binding"/>
    <property type="evidence" value="ECO:0007669"/>
    <property type="project" value="InterPro"/>
</dbReference>
<protein>
    <recommendedName>
        <fullName evidence="1">RNA polymerase alpha subunit C-terminal domain-containing protein</fullName>
    </recommendedName>
</protein>
<dbReference type="GO" id="GO:0006351">
    <property type="term" value="P:DNA-templated transcription"/>
    <property type="evidence" value="ECO:0007669"/>
    <property type="project" value="InterPro"/>
</dbReference>
<organism evidence="2 3">
    <name type="scientific">Niastella yeongjuensis</name>
    <dbReference type="NCBI Taxonomy" id="354355"/>
    <lineage>
        <taxon>Bacteria</taxon>
        <taxon>Pseudomonadati</taxon>
        <taxon>Bacteroidota</taxon>
        <taxon>Chitinophagia</taxon>
        <taxon>Chitinophagales</taxon>
        <taxon>Chitinophagaceae</taxon>
        <taxon>Niastella</taxon>
    </lineage>
</organism>
<dbReference type="Gene3D" id="1.10.150.20">
    <property type="entry name" value="5' to 3' exonuclease, C-terminal subdomain"/>
    <property type="match status" value="1"/>
</dbReference>